<feature type="region of interest" description="Disordered" evidence="1">
    <location>
        <begin position="61"/>
        <end position="96"/>
    </location>
</feature>
<dbReference type="EMBL" id="BLXT01007613">
    <property type="protein sequence ID" value="GFO40342.1"/>
    <property type="molecule type" value="Genomic_DNA"/>
</dbReference>
<evidence type="ECO:0000256" key="1">
    <source>
        <dbReference type="SAM" id="MobiDB-lite"/>
    </source>
</evidence>
<evidence type="ECO:0000313" key="2">
    <source>
        <dbReference type="EMBL" id="GFO40342.1"/>
    </source>
</evidence>
<accession>A0AAV4D8B7</accession>
<comment type="caution">
    <text evidence="2">The sequence shown here is derived from an EMBL/GenBank/DDBJ whole genome shotgun (WGS) entry which is preliminary data.</text>
</comment>
<name>A0AAV4D8B7_9GAST</name>
<feature type="compositionally biased region" description="Polar residues" evidence="1">
    <location>
        <begin position="61"/>
        <end position="72"/>
    </location>
</feature>
<proteinExistence type="predicted"/>
<sequence>MSQNCAEHSRFAFLSSSKQHGPVMDSNAREKDVSTTKNLFVSHRLTFIQFLEFSGFISQQVNKRQRRTSPQQGDLRLSGPPTGQGAGGGAQTRDRRIPADIRADSLAIVPPTPPVVGEGRLIVKGTT</sequence>
<keyword evidence="3" id="KW-1185">Reference proteome</keyword>
<organism evidence="2 3">
    <name type="scientific">Plakobranchus ocellatus</name>
    <dbReference type="NCBI Taxonomy" id="259542"/>
    <lineage>
        <taxon>Eukaryota</taxon>
        <taxon>Metazoa</taxon>
        <taxon>Spiralia</taxon>
        <taxon>Lophotrochozoa</taxon>
        <taxon>Mollusca</taxon>
        <taxon>Gastropoda</taxon>
        <taxon>Heterobranchia</taxon>
        <taxon>Euthyneura</taxon>
        <taxon>Panpulmonata</taxon>
        <taxon>Sacoglossa</taxon>
        <taxon>Placobranchoidea</taxon>
        <taxon>Plakobranchidae</taxon>
        <taxon>Plakobranchus</taxon>
    </lineage>
</organism>
<reference evidence="2 3" key="1">
    <citation type="journal article" date="2021" name="Elife">
        <title>Chloroplast acquisition without the gene transfer in kleptoplastic sea slugs, Plakobranchus ocellatus.</title>
        <authorList>
            <person name="Maeda T."/>
            <person name="Takahashi S."/>
            <person name="Yoshida T."/>
            <person name="Shimamura S."/>
            <person name="Takaki Y."/>
            <person name="Nagai Y."/>
            <person name="Toyoda A."/>
            <person name="Suzuki Y."/>
            <person name="Arimoto A."/>
            <person name="Ishii H."/>
            <person name="Satoh N."/>
            <person name="Nishiyama T."/>
            <person name="Hasebe M."/>
            <person name="Maruyama T."/>
            <person name="Minagawa J."/>
            <person name="Obokata J."/>
            <person name="Shigenobu S."/>
        </authorList>
    </citation>
    <scope>NUCLEOTIDE SEQUENCE [LARGE SCALE GENOMIC DNA]</scope>
</reference>
<protein>
    <submittedName>
        <fullName evidence="2">Uncharacterized protein</fullName>
    </submittedName>
</protein>
<dbReference type="AlphaFoldDB" id="A0AAV4D8B7"/>
<evidence type="ECO:0000313" key="3">
    <source>
        <dbReference type="Proteomes" id="UP000735302"/>
    </source>
</evidence>
<dbReference type="Proteomes" id="UP000735302">
    <property type="component" value="Unassembled WGS sequence"/>
</dbReference>
<gene>
    <name evidence="2" type="ORF">PoB_006684700</name>
</gene>